<evidence type="ECO:0000259" key="15">
    <source>
        <dbReference type="Pfam" id="PF12719"/>
    </source>
</evidence>
<dbReference type="PANTHER" id="PTHR14418">
    <property type="entry name" value="CONDENSIN COMPLEX SUBUNIT 3-RELATED"/>
    <property type="match status" value="1"/>
</dbReference>
<evidence type="ECO:0000256" key="11">
    <source>
        <dbReference type="ARBA" id="ARBA00040575"/>
    </source>
</evidence>
<dbReference type="Gene3D" id="1.25.10.10">
    <property type="entry name" value="Leucine-rich Repeat Variant"/>
    <property type="match status" value="1"/>
</dbReference>
<dbReference type="InterPro" id="IPR036919">
    <property type="entry name" value="Ribo_uL30_ferredoxin-like_sf"/>
</dbReference>
<evidence type="ECO:0000256" key="8">
    <source>
        <dbReference type="ARBA" id="ARBA00023067"/>
    </source>
</evidence>
<reference evidence="16 17" key="1">
    <citation type="journal article" date="2010" name="Science">
        <title>Genomic comparison of the ants Camponotus floridanus and Harpegnathos saltator.</title>
        <authorList>
            <person name="Bonasio R."/>
            <person name="Zhang G."/>
            <person name="Ye C."/>
            <person name="Mutti N.S."/>
            <person name="Fang X."/>
            <person name="Qin N."/>
            <person name="Donahue G."/>
            <person name="Yang P."/>
            <person name="Li Q."/>
            <person name="Li C."/>
            <person name="Zhang P."/>
            <person name="Huang Z."/>
            <person name="Berger S.L."/>
            <person name="Reinberg D."/>
            <person name="Wang J."/>
            <person name="Liebig J."/>
        </authorList>
    </citation>
    <scope>NUCLEOTIDE SEQUENCE [LARGE SCALE GENOMIC DNA]</scope>
    <source>
        <strain evidence="16 17">R22 G/1</strain>
    </source>
</reference>
<dbReference type="InterPro" id="IPR016024">
    <property type="entry name" value="ARM-type_fold"/>
</dbReference>
<dbReference type="InterPro" id="IPR016082">
    <property type="entry name" value="Ribosomal_uL30_ferredoxin-like"/>
</dbReference>
<sequence length="852" mass="98853">MAQEHPHIINTLEFCAGFSMSLYSCAESESIEPMNPFLNKLFTFLLSSDNAKDKAVRYRICHFLNMLLNSMGDHAFIDDSLCDQITSRMMDRLMDKSPKVRAQAVFALHRLQEPSNDQCPIIKMYLFHLYKDPKPEVRRAVLATMSENQKTLLAALKKTRDIDDSVRKMAYEFISKITIRSLTIEQRERLLKDGLKDRSDSVKVCVSKVLLPTWLRYYKGEYIKLIHGLDAGIGTEVAALALQALFKDTDVKTLLEQVAINKNIKLIPLSSLSCENTLYWKCVINHLHNLSCTEELDLIIPELSAFCNYICEFIAFISSKQYEEWEKQCHKFILLQLFEITEKYDLSDEVGRKNLQEIIIDGLMSNHCCNKIIECLVHQLDKVVPNISNMLDLVANVISETRLPLKESTSTQQAPEEKQESNIMQKAQMKVDLMELEEELYETVKKEDFLKADSIKEKIKTLKEKINQLSKTPENIITDDIRDEKNDAATMTKCLNILCATMQVQSIRTLTPTLRSMMSIVLDSLDHPDDNVHVLALKALGMYCILDKEMAKKHLMIFFYQFSAEQENPDIWIIALKGIFDLLLFYGLEYFEILQIPEERSGRSRMLYTHDVDSVVSLNERPAIEDNSRNFVHILTGLLDNAQRANRYKKRKEIFKRAEKYIKEYKQKERDEIRLMRQAKNHGNYYIPGEARLAFVIRIRGVNQVAPKVRKVLQLFRLKQINNGVFVKLNKATINMLRIVEPYITWGYPNLKSVRELIYKRGFAKINRQRIPIISNAIIERKLGRSGIICTEDLIYEIFTVGPKLKYASNFLWPFKLNTPNGGWRKKTNHYVEGGDFGNREDKINELLRRMV</sequence>
<keyword evidence="8" id="KW-0226">DNA condensation</keyword>
<dbReference type="GO" id="GO:0000793">
    <property type="term" value="C:condensed chromosome"/>
    <property type="evidence" value="ECO:0007669"/>
    <property type="project" value="TreeGrafter"/>
</dbReference>
<dbReference type="GO" id="GO:0051301">
    <property type="term" value="P:cell division"/>
    <property type="evidence" value="ECO:0007669"/>
    <property type="project" value="UniProtKB-KW"/>
</dbReference>
<dbReference type="Gene3D" id="3.30.1390.20">
    <property type="entry name" value="Ribosomal protein L30, ferredoxin-like fold domain"/>
    <property type="match status" value="1"/>
</dbReference>
<dbReference type="InterPro" id="IPR035808">
    <property type="entry name" value="Ribosomal_uL30_euk_arc"/>
</dbReference>
<evidence type="ECO:0000313" key="16">
    <source>
        <dbReference type="EMBL" id="EFN85401.1"/>
    </source>
</evidence>
<evidence type="ECO:0000256" key="7">
    <source>
        <dbReference type="ARBA" id="ARBA00022980"/>
    </source>
</evidence>
<dbReference type="GO" id="GO:0007076">
    <property type="term" value="P:mitotic chromosome condensation"/>
    <property type="evidence" value="ECO:0007669"/>
    <property type="project" value="InterPro"/>
</dbReference>
<keyword evidence="7 16" id="KW-0689">Ribosomal protein</keyword>
<dbReference type="Proteomes" id="UP000008237">
    <property type="component" value="Unassembled WGS sequence"/>
</dbReference>
<dbReference type="PANTHER" id="PTHR14418:SF5">
    <property type="entry name" value="CONDENSIN COMPLEX SUBUNIT 3"/>
    <property type="match status" value="1"/>
</dbReference>
<evidence type="ECO:0000256" key="9">
    <source>
        <dbReference type="ARBA" id="ARBA00023274"/>
    </source>
</evidence>
<keyword evidence="17" id="KW-1185">Reference proteome</keyword>
<keyword evidence="10" id="KW-0131">Cell cycle</keyword>
<dbReference type="SUPFAM" id="SSF55129">
    <property type="entry name" value="Ribosomal protein L30p/L7e"/>
    <property type="match status" value="1"/>
</dbReference>
<dbReference type="InterPro" id="IPR018038">
    <property type="entry name" value="Ribosomal_uL30_CS"/>
</dbReference>
<evidence type="ECO:0000259" key="14">
    <source>
        <dbReference type="Pfam" id="PF00327"/>
    </source>
</evidence>
<gene>
    <name evidence="16" type="ORF">EAI_14616</name>
</gene>
<dbReference type="GO" id="GO:1990904">
    <property type="term" value="C:ribonucleoprotein complex"/>
    <property type="evidence" value="ECO:0007669"/>
    <property type="project" value="UniProtKB-KW"/>
</dbReference>
<evidence type="ECO:0000256" key="3">
    <source>
        <dbReference type="ARBA" id="ARBA00007594"/>
    </source>
</evidence>
<protein>
    <recommendedName>
        <fullName evidence="11">Large ribosomal subunit protein uL30</fullName>
    </recommendedName>
    <alternativeName>
        <fullName evidence="12">60S ribosomal protein L7</fullName>
    </alternativeName>
</protein>
<proteinExistence type="inferred from homology"/>
<dbReference type="SUPFAM" id="SSF48371">
    <property type="entry name" value="ARM repeat"/>
    <property type="match status" value="1"/>
</dbReference>
<dbReference type="GO" id="GO:0003723">
    <property type="term" value="F:RNA binding"/>
    <property type="evidence" value="ECO:0007669"/>
    <property type="project" value="InterPro"/>
</dbReference>
<keyword evidence="9" id="KW-0687">Ribonucleoprotein</keyword>
<dbReference type="GO" id="GO:0005840">
    <property type="term" value="C:ribosome"/>
    <property type="evidence" value="ECO:0007669"/>
    <property type="project" value="UniProtKB-KW"/>
</dbReference>
<dbReference type="FunFam" id="3.30.1390.20:FF:000002">
    <property type="entry name" value="60S ribosomal protein L7"/>
    <property type="match status" value="1"/>
</dbReference>
<comment type="subcellular location">
    <subcellularLocation>
        <location evidence="1">Chromosome</location>
    </subcellularLocation>
</comment>
<evidence type="ECO:0000256" key="1">
    <source>
        <dbReference type="ARBA" id="ARBA00004286"/>
    </source>
</evidence>
<dbReference type="InterPro" id="IPR025977">
    <property type="entry name" value="Cnd3_C"/>
</dbReference>
<comment type="function">
    <text evidence="13">Binds to G-rich structures in 28S rRNA and in mRNAs. Plays a regulatory role in the translation apparatus; inhibits cell-free translation of mRNAs.</text>
</comment>
<keyword evidence="6" id="KW-0498">Mitosis</keyword>
<organism evidence="17">
    <name type="scientific">Harpegnathos saltator</name>
    <name type="common">Jerdon's jumping ant</name>
    <dbReference type="NCBI Taxonomy" id="610380"/>
    <lineage>
        <taxon>Eukaryota</taxon>
        <taxon>Metazoa</taxon>
        <taxon>Ecdysozoa</taxon>
        <taxon>Arthropoda</taxon>
        <taxon>Hexapoda</taxon>
        <taxon>Insecta</taxon>
        <taxon>Pterygota</taxon>
        <taxon>Neoptera</taxon>
        <taxon>Endopterygota</taxon>
        <taxon>Hymenoptera</taxon>
        <taxon>Apocrita</taxon>
        <taxon>Aculeata</taxon>
        <taxon>Formicoidea</taxon>
        <taxon>Formicidae</taxon>
        <taxon>Ponerinae</taxon>
        <taxon>Ponerini</taxon>
        <taxon>Harpegnathos</taxon>
    </lineage>
</organism>
<evidence type="ECO:0000256" key="4">
    <source>
        <dbReference type="ARBA" id="ARBA00022454"/>
    </source>
</evidence>
<dbReference type="NCBIfam" id="TIGR01310">
    <property type="entry name" value="uL30_euk"/>
    <property type="match status" value="1"/>
</dbReference>
<dbReference type="AlphaFoldDB" id="E2BFZ9"/>
<evidence type="ECO:0000256" key="2">
    <source>
        <dbReference type="ARBA" id="ARBA00006533"/>
    </source>
</evidence>
<keyword evidence="4" id="KW-0158">Chromosome</keyword>
<dbReference type="EMBL" id="GL448096">
    <property type="protein sequence ID" value="EFN85401.1"/>
    <property type="molecule type" value="Genomic_DNA"/>
</dbReference>
<dbReference type="OrthoDB" id="27187at2759"/>
<evidence type="ECO:0000256" key="13">
    <source>
        <dbReference type="ARBA" id="ARBA00055388"/>
    </source>
</evidence>
<dbReference type="InterPro" id="IPR005998">
    <property type="entry name" value="Ribosomal_uL30_euk"/>
</dbReference>
<keyword evidence="5" id="KW-0132">Cell division</keyword>
<feature type="domain" description="Nuclear condensin complex subunit 3 C-terminal" evidence="15">
    <location>
        <begin position="493"/>
        <end position="643"/>
    </location>
</feature>
<dbReference type="PROSITE" id="PS00634">
    <property type="entry name" value="RIBOSOMAL_L30"/>
    <property type="match status" value="1"/>
</dbReference>
<evidence type="ECO:0000256" key="6">
    <source>
        <dbReference type="ARBA" id="ARBA00022776"/>
    </source>
</evidence>
<dbReference type="GO" id="GO:0000796">
    <property type="term" value="C:condensin complex"/>
    <property type="evidence" value="ECO:0007669"/>
    <property type="project" value="InterPro"/>
</dbReference>
<evidence type="ECO:0000256" key="12">
    <source>
        <dbReference type="ARBA" id="ARBA00041271"/>
    </source>
</evidence>
<evidence type="ECO:0000313" key="17">
    <source>
        <dbReference type="Proteomes" id="UP000008237"/>
    </source>
</evidence>
<feature type="domain" description="Large ribosomal subunit protein uL30-like ferredoxin-like fold" evidence="14">
    <location>
        <begin position="694"/>
        <end position="744"/>
    </location>
</feature>
<dbReference type="FunFam" id="3.30.1390.20:FF:000003">
    <property type="entry name" value="60S ribosomal protein L7"/>
    <property type="match status" value="1"/>
</dbReference>
<dbReference type="GO" id="GO:0005737">
    <property type="term" value="C:cytoplasm"/>
    <property type="evidence" value="ECO:0007669"/>
    <property type="project" value="TreeGrafter"/>
</dbReference>
<dbReference type="CDD" id="cd01657">
    <property type="entry name" value="Ribosomal_L7_archeal_euk"/>
    <property type="match status" value="1"/>
</dbReference>
<comment type="similarity">
    <text evidence="3">Belongs to the universal ribosomal protein uL30 family.</text>
</comment>
<dbReference type="Pfam" id="PF12719">
    <property type="entry name" value="Cnd3"/>
    <property type="match status" value="1"/>
</dbReference>
<evidence type="ECO:0000256" key="5">
    <source>
        <dbReference type="ARBA" id="ARBA00022618"/>
    </source>
</evidence>
<dbReference type="STRING" id="610380.E2BFZ9"/>
<dbReference type="Pfam" id="PF00327">
    <property type="entry name" value="Ribosomal_L30"/>
    <property type="match status" value="1"/>
</dbReference>
<dbReference type="InterPro" id="IPR011989">
    <property type="entry name" value="ARM-like"/>
</dbReference>
<evidence type="ECO:0000256" key="10">
    <source>
        <dbReference type="ARBA" id="ARBA00023306"/>
    </source>
</evidence>
<dbReference type="InterPro" id="IPR027165">
    <property type="entry name" value="CND3"/>
</dbReference>
<dbReference type="InParanoid" id="E2BFZ9"/>
<comment type="similarity">
    <text evidence="2">Belongs to the CND3 (condensin subunit 3) family.</text>
</comment>
<name>E2BFZ9_HARSA</name>
<accession>E2BFZ9</accession>